<accession>A0A366M2B9</accession>
<dbReference type="PRINTS" id="PR00080">
    <property type="entry name" value="SDRFAMILY"/>
</dbReference>
<protein>
    <submittedName>
        <fullName evidence="4">Oxidoreductase</fullName>
    </submittedName>
</protein>
<dbReference type="PANTHER" id="PTHR42760:SF135">
    <property type="entry name" value="BLL7886 PROTEIN"/>
    <property type="match status" value="1"/>
</dbReference>
<evidence type="ECO:0000256" key="2">
    <source>
        <dbReference type="ARBA" id="ARBA00023002"/>
    </source>
</evidence>
<keyword evidence="5" id="KW-1185">Reference proteome</keyword>
<dbReference type="FunFam" id="3.40.50.720:FF:000084">
    <property type="entry name" value="Short-chain dehydrogenase reductase"/>
    <property type="match status" value="1"/>
</dbReference>
<keyword evidence="2" id="KW-0560">Oxidoreductase</keyword>
<dbReference type="RefSeq" id="WP_113980380.1">
    <property type="nucleotide sequence ID" value="NZ_QMEY01000003.1"/>
</dbReference>
<dbReference type="EMBL" id="QMEY01000003">
    <property type="protein sequence ID" value="RBQ20177.1"/>
    <property type="molecule type" value="Genomic_DNA"/>
</dbReference>
<dbReference type="Proteomes" id="UP000253303">
    <property type="component" value="Unassembled WGS sequence"/>
</dbReference>
<dbReference type="PANTHER" id="PTHR42760">
    <property type="entry name" value="SHORT-CHAIN DEHYDROGENASES/REDUCTASES FAMILY MEMBER"/>
    <property type="match status" value="1"/>
</dbReference>
<dbReference type="AlphaFoldDB" id="A0A366M2B9"/>
<dbReference type="PRINTS" id="PR00081">
    <property type="entry name" value="GDHRDH"/>
</dbReference>
<name>A0A366M2B9_9ACTN</name>
<evidence type="ECO:0000259" key="3">
    <source>
        <dbReference type="SMART" id="SM00822"/>
    </source>
</evidence>
<dbReference type="OrthoDB" id="9789398at2"/>
<dbReference type="InterPro" id="IPR002347">
    <property type="entry name" value="SDR_fam"/>
</dbReference>
<sequence>MRRFEDRIVMITGAAHGIGLGIAERLAGEGAAVAVADVDAAAGERAAVRLAAGGTQAVAVTCDVTSGESVAAAVAAVVARFGRLDVLVNNAGGGLNLPDLDELTDDDWHRQIDVTLMGVVRCVRAATPHLTRSPHGGNVVTVGSINGLAPFGSVAYSAAKAGLRNLTENLASRCAADGVRFNLVAPGTIRTRAWDDQPDSLDRIASTIPLGRIGRPDDIAAAVAFLASGDAAWITGVTLPVDGGALLNAGRVFRDSAARTR</sequence>
<dbReference type="GO" id="GO:0016616">
    <property type="term" value="F:oxidoreductase activity, acting on the CH-OH group of donors, NAD or NADP as acceptor"/>
    <property type="evidence" value="ECO:0007669"/>
    <property type="project" value="UniProtKB-ARBA"/>
</dbReference>
<comment type="caution">
    <text evidence="4">The sequence shown here is derived from an EMBL/GenBank/DDBJ whole genome shotgun (WGS) entry which is preliminary data.</text>
</comment>
<dbReference type="InterPro" id="IPR057326">
    <property type="entry name" value="KR_dom"/>
</dbReference>
<organism evidence="4 5">
    <name type="scientific">Spongiactinospora rosea</name>
    <dbReference type="NCBI Taxonomy" id="2248750"/>
    <lineage>
        <taxon>Bacteria</taxon>
        <taxon>Bacillati</taxon>
        <taxon>Actinomycetota</taxon>
        <taxon>Actinomycetes</taxon>
        <taxon>Streptosporangiales</taxon>
        <taxon>Streptosporangiaceae</taxon>
        <taxon>Spongiactinospora</taxon>
    </lineage>
</organism>
<reference evidence="4 5" key="1">
    <citation type="submission" date="2018-06" db="EMBL/GenBank/DDBJ databases">
        <title>Sphaerisporangium craniellae sp. nov., isolated from a marine sponge in the South China Sea.</title>
        <authorList>
            <person name="Li L."/>
        </authorList>
    </citation>
    <scope>NUCLEOTIDE SEQUENCE [LARGE SCALE GENOMIC DNA]</scope>
    <source>
        <strain evidence="4 5">LHW63015</strain>
    </source>
</reference>
<gene>
    <name evidence="4" type="ORF">DP939_10180</name>
</gene>
<feature type="domain" description="Ketoreductase" evidence="3">
    <location>
        <begin position="7"/>
        <end position="192"/>
    </location>
</feature>
<dbReference type="NCBIfam" id="NF005559">
    <property type="entry name" value="PRK07231.1"/>
    <property type="match status" value="1"/>
</dbReference>
<dbReference type="GO" id="GO:0030497">
    <property type="term" value="P:fatty acid elongation"/>
    <property type="evidence" value="ECO:0007669"/>
    <property type="project" value="TreeGrafter"/>
</dbReference>
<dbReference type="InterPro" id="IPR036291">
    <property type="entry name" value="NAD(P)-bd_dom_sf"/>
</dbReference>
<dbReference type="Gene3D" id="3.40.50.720">
    <property type="entry name" value="NAD(P)-binding Rossmann-like Domain"/>
    <property type="match status" value="1"/>
</dbReference>
<evidence type="ECO:0000256" key="1">
    <source>
        <dbReference type="ARBA" id="ARBA00006484"/>
    </source>
</evidence>
<comment type="similarity">
    <text evidence="1">Belongs to the short-chain dehydrogenases/reductases (SDR) family.</text>
</comment>
<evidence type="ECO:0000313" key="4">
    <source>
        <dbReference type="EMBL" id="RBQ20177.1"/>
    </source>
</evidence>
<dbReference type="SMART" id="SM00822">
    <property type="entry name" value="PKS_KR"/>
    <property type="match status" value="1"/>
</dbReference>
<dbReference type="SUPFAM" id="SSF51735">
    <property type="entry name" value="NAD(P)-binding Rossmann-fold domains"/>
    <property type="match status" value="1"/>
</dbReference>
<dbReference type="Pfam" id="PF13561">
    <property type="entry name" value="adh_short_C2"/>
    <property type="match status" value="1"/>
</dbReference>
<evidence type="ECO:0000313" key="5">
    <source>
        <dbReference type="Proteomes" id="UP000253303"/>
    </source>
</evidence>
<dbReference type="CDD" id="cd05233">
    <property type="entry name" value="SDR_c"/>
    <property type="match status" value="1"/>
</dbReference>
<proteinExistence type="inferred from homology"/>